<evidence type="ECO:0000256" key="3">
    <source>
        <dbReference type="ARBA" id="ARBA00012724"/>
    </source>
</evidence>
<keyword evidence="13" id="KW-1185">Reference proteome</keyword>
<evidence type="ECO:0000256" key="7">
    <source>
        <dbReference type="ARBA" id="ARBA00022840"/>
    </source>
</evidence>
<comment type="cofactor">
    <cofactor evidence="1">
        <name>Mn(2+)</name>
        <dbReference type="ChEBI" id="CHEBI:29035"/>
    </cofactor>
</comment>
<evidence type="ECO:0000256" key="5">
    <source>
        <dbReference type="ARBA" id="ARBA00022741"/>
    </source>
</evidence>
<dbReference type="Pfam" id="PF17720">
    <property type="entry name" value="RLIG1"/>
    <property type="match status" value="1"/>
</dbReference>
<proteinExistence type="predicted"/>
<dbReference type="GO" id="GO:0005524">
    <property type="term" value="F:ATP binding"/>
    <property type="evidence" value="ECO:0007669"/>
    <property type="project" value="UniProtKB-KW"/>
</dbReference>
<protein>
    <recommendedName>
        <fullName evidence="9">RNA ligase 1</fullName>
        <ecNumber evidence="3">6.5.1.3</ecNumber>
    </recommendedName>
    <alternativeName>
        <fullName evidence="10">RNA ligase</fullName>
    </alternativeName>
</protein>
<organism evidence="12 13">
    <name type="scientific">Paramormyrops kingsleyae</name>
    <dbReference type="NCBI Taxonomy" id="1676925"/>
    <lineage>
        <taxon>Eukaryota</taxon>
        <taxon>Metazoa</taxon>
        <taxon>Chordata</taxon>
        <taxon>Craniata</taxon>
        <taxon>Vertebrata</taxon>
        <taxon>Euteleostomi</taxon>
        <taxon>Actinopterygii</taxon>
        <taxon>Neopterygii</taxon>
        <taxon>Teleostei</taxon>
        <taxon>Osteoglossocephala</taxon>
        <taxon>Osteoglossomorpha</taxon>
        <taxon>Osteoglossiformes</taxon>
        <taxon>Mormyridae</taxon>
        <taxon>Paramormyrops</taxon>
    </lineage>
</organism>
<evidence type="ECO:0000256" key="10">
    <source>
        <dbReference type="ARBA" id="ARBA00035432"/>
    </source>
</evidence>
<comment type="catalytic activity">
    <reaction evidence="8">
        <text>ATP + (ribonucleotide)n-3'-hydroxyl + 5'-phospho-(ribonucleotide)m = (ribonucleotide)n+m + AMP + diphosphate.</text>
        <dbReference type="EC" id="6.5.1.3"/>
    </reaction>
</comment>
<comment type="cofactor">
    <cofactor evidence="2">
        <name>Mg(2+)</name>
        <dbReference type="ChEBI" id="CHEBI:18420"/>
    </cofactor>
</comment>
<evidence type="ECO:0000256" key="1">
    <source>
        <dbReference type="ARBA" id="ARBA00001936"/>
    </source>
</evidence>
<dbReference type="GO" id="GO:0000302">
    <property type="term" value="P:response to reactive oxygen species"/>
    <property type="evidence" value="ECO:0007669"/>
    <property type="project" value="InterPro"/>
</dbReference>
<keyword evidence="6" id="KW-0692">RNA repair</keyword>
<evidence type="ECO:0000256" key="9">
    <source>
        <dbReference type="ARBA" id="ARBA00035168"/>
    </source>
</evidence>
<dbReference type="PANTHER" id="PTHR31219:SF2">
    <property type="entry name" value="RNA LIGASE 1"/>
    <property type="match status" value="1"/>
</dbReference>
<evidence type="ECO:0000313" key="12">
    <source>
        <dbReference type="Ensembl" id="ENSPKIP00000008903.1"/>
    </source>
</evidence>
<dbReference type="AlphaFoldDB" id="A0A3B3QRX2"/>
<dbReference type="Ensembl" id="ENSPKIT00000032994.1">
    <property type="protein sequence ID" value="ENSPKIP00000008903.1"/>
    <property type="gene ID" value="ENSPKIG00000024208.1"/>
</dbReference>
<comment type="function">
    <text evidence="11">Functions as an RNA ligase, in vitro. The ligation reaction entails three nucleotidyl transfer steps. In the first step, the RNA ligase reacts with ATP in the absence of nucleic acid to form a covalent ligase-AMP intermediate and release pyrophosphate. In step 2, the ligase-AMP binds to the nucleic acid and transfers the adenylate to the 5'-PO4 terminus to form an adenylylated intermediate. In step 3, the RNA ligase directs the attack of the 3'-OH on the 5'-phosphoanhydride linkage, resulting in a repaired 3'-5' phosphodiester and release of AMP. Exhibits selectivity for single-stranded RNA substrates and may not have nick-sealing activity on double-stranded DNA-RNA hybrids. May play a role in maintaining RNA integrity under stress conditions, for example in response to reactive oxygen species (ROS).</text>
</comment>
<accession>A0A3B3QRX2</accession>
<keyword evidence="7" id="KW-0067">ATP-binding</keyword>
<dbReference type="Proteomes" id="UP000261540">
    <property type="component" value="Unplaced"/>
</dbReference>
<evidence type="ECO:0000313" key="13">
    <source>
        <dbReference type="Proteomes" id="UP000261540"/>
    </source>
</evidence>
<dbReference type="InterPro" id="IPR041211">
    <property type="entry name" value="RLIG1"/>
</dbReference>
<dbReference type="GO" id="GO:0042245">
    <property type="term" value="P:RNA repair"/>
    <property type="evidence" value="ECO:0007669"/>
    <property type="project" value="UniProtKB-KW"/>
</dbReference>
<name>A0A3B3QRX2_9TELE</name>
<dbReference type="GeneTree" id="ENSGT00500000044938"/>
<dbReference type="STRING" id="1676925.ENSPKIP00000008903"/>
<evidence type="ECO:0000256" key="6">
    <source>
        <dbReference type="ARBA" id="ARBA00022800"/>
    </source>
</evidence>
<reference evidence="12" key="2">
    <citation type="submission" date="2025-09" db="UniProtKB">
        <authorList>
            <consortium name="Ensembl"/>
        </authorList>
    </citation>
    <scope>IDENTIFICATION</scope>
</reference>
<evidence type="ECO:0000256" key="4">
    <source>
        <dbReference type="ARBA" id="ARBA00022598"/>
    </source>
</evidence>
<evidence type="ECO:0000256" key="11">
    <source>
        <dbReference type="ARBA" id="ARBA00045151"/>
    </source>
</evidence>
<dbReference type="EC" id="6.5.1.3" evidence="3"/>
<dbReference type="GO" id="GO:0003972">
    <property type="term" value="F:RNA ligase (ATP) activity"/>
    <property type="evidence" value="ECO:0007669"/>
    <property type="project" value="UniProtKB-EC"/>
</dbReference>
<keyword evidence="4" id="KW-0436">Ligase</keyword>
<evidence type="ECO:0000256" key="2">
    <source>
        <dbReference type="ARBA" id="ARBA00001946"/>
    </source>
</evidence>
<evidence type="ECO:0000256" key="8">
    <source>
        <dbReference type="ARBA" id="ARBA00034038"/>
    </source>
</evidence>
<sequence>MRRLAAVQQKVPCVFLTEVKEEPSRKRHLQHFQVVATEKLNPRAEASHVHSSIATEKLDGTCCYVSSYQGKQPWLWARLDRKPNKQADKRFKKFLQSHTSCKDFTWNIEEDFKSVPECWIPALGVQHQNGQPVPDDNGHIPGWVPVEKSSKQYCWHASAVNYDAGVALVLRPNTDNGDVLEIAAVPLSELLEQTLELIGTNINANPYGLGSKKRPVHLLVPHGALQIRNPPPVNYSQLLRWFHDCEEAEVEGIVWHCLNGTLVKLHRHHLGLNWPNGAPFLNTRPVVISLSLAVLDLDISSQDLFAAFSRLAGQSFDHIQDIQLGT</sequence>
<dbReference type="PANTHER" id="PTHR31219">
    <property type="entry name" value="CHROMOSOME 28 C12ORF29 HOMOLOG"/>
    <property type="match status" value="1"/>
</dbReference>
<reference evidence="12" key="1">
    <citation type="submission" date="2025-08" db="UniProtKB">
        <authorList>
            <consortium name="Ensembl"/>
        </authorList>
    </citation>
    <scope>IDENTIFICATION</scope>
</reference>
<keyword evidence="5" id="KW-0547">Nucleotide-binding</keyword>